<organism evidence="1">
    <name type="scientific">Siphoviridae sp. ctzyE57</name>
    <dbReference type="NCBI Taxonomy" id="2827982"/>
    <lineage>
        <taxon>Viruses</taxon>
        <taxon>Duplodnaviria</taxon>
        <taxon>Heunggongvirae</taxon>
        <taxon>Uroviricota</taxon>
        <taxon>Caudoviricetes</taxon>
    </lineage>
</organism>
<name>A0A8S5SGH4_9CAUD</name>
<sequence>MRGTSNSIRAPTKYWRTKDIKGRGMDMNKIVVSDFVRWLQKQHDDKCGYIMGTSGQAPKDLGKNSWYFAQYHDREEYTAAQEAKALYWYNNAPRVFDCAGMAEGAVVEMLGLPLKDVNTKARYIYSDWCAGANSTDMSRLPREPGVAVFKTRSKPGAIHHIGYLERPVVENDTAGDWYVIEAKGVMYGVVRTRLNNDKNWNCWGYMKKYFDYKSAPPQPAPVKPGQIRITGGSVNLRTGPGTEYDVGTVAHYGDTYDRAKTDGWTPVKVGDEVLWVSDKYAEVVKI</sequence>
<dbReference type="Gene3D" id="2.30.30.40">
    <property type="entry name" value="SH3 Domains"/>
    <property type="match status" value="1"/>
</dbReference>
<accession>A0A8S5SGH4</accession>
<dbReference type="EMBL" id="BK032592">
    <property type="protein sequence ID" value="DAF50085.1"/>
    <property type="molecule type" value="Genomic_DNA"/>
</dbReference>
<reference evidence="1" key="1">
    <citation type="journal article" date="2021" name="Proc. Natl. Acad. Sci. U.S.A.">
        <title>A Catalog of Tens of Thousands of Viruses from Human Metagenomes Reveals Hidden Associations with Chronic Diseases.</title>
        <authorList>
            <person name="Tisza M.J."/>
            <person name="Buck C.B."/>
        </authorList>
    </citation>
    <scope>NUCLEOTIDE SEQUENCE</scope>
    <source>
        <strain evidence="1">CtzyE57</strain>
    </source>
</reference>
<proteinExistence type="predicted"/>
<protein>
    <submittedName>
        <fullName evidence="1">Putative dipeptidyl-peptidase VI</fullName>
    </submittedName>
</protein>
<evidence type="ECO:0000313" key="1">
    <source>
        <dbReference type="EMBL" id="DAF50085.1"/>
    </source>
</evidence>